<evidence type="ECO:0000256" key="1">
    <source>
        <dbReference type="ARBA" id="ARBA00022723"/>
    </source>
</evidence>
<dbReference type="EMBL" id="VWPK01000042">
    <property type="protein sequence ID" value="KAA5609877.1"/>
    <property type="molecule type" value="Genomic_DNA"/>
</dbReference>
<feature type="compositionally biased region" description="Low complexity" evidence="4">
    <location>
        <begin position="11"/>
        <end position="22"/>
    </location>
</feature>
<dbReference type="InterPro" id="IPR017900">
    <property type="entry name" value="4Fe4S_Fe_S_CS"/>
</dbReference>
<evidence type="ECO:0000313" key="6">
    <source>
        <dbReference type="EMBL" id="KAA5609877.1"/>
    </source>
</evidence>
<dbReference type="InterPro" id="IPR057431">
    <property type="entry name" value="LdpA_Fe-S-bd"/>
</dbReference>
<dbReference type="PROSITE" id="PS51379">
    <property type="entry name" value="4FE4S_FER_2"/>
    <property type="match status" value="1"/>
</dbReference>
<keyword evidence="1" id="KW-0479">Metal-binding</keyword>
<evidence type="ECO:0000313" key="7">
    <source>
        <dbReference type="Proteomes" id="UP000325255"/>
    </source>
</evidence>
<dbReference type="GO" id="GO:0051536">
    <property type="term" value="F:iron-sulfur cluster binding"/>
    <property type="evidence" value="ECO:0007669"/>
    <property type="project" value="UniProtKB-KW"/>
</dbReference>
<reference evidence="6 7" key="1">
    <citation type="submission" date="2019-09" db="EMBL/GenBank/DDBJ databases">
        <title>Genome sequence of Rhodovastum atsumiense, a diverse member of the Acetobacteraceae family of non-sulfur purple photosynthetic bacteria.</title>
        <authorList>
            <person name="Meyer T."/>
            <person name="Kyndt J."/>
        </authorList>
    </citation>
    <scope>NUCLEOTIDE SEQUENCE [LARGE SCALE GENOMIC DNA]</scope>
    <source>
        <strain evidence="6 7">DSM 21279</strain>
    </source>
</reference>
<feature type="region of interest" description="Disordered" evidence="4">
    <location>
        <begin position="1"/>
        <end position="22"/>
    </location>
</feature>
<evidence type="ECO:0000256" key="3">
    <source>
        <dbReference type="ARBA" id="ARBA00023014"/>
    </source>
</evidence>
<keyword evidence="7" id="KW-1185">Reference proteome</keyword>
<organism evidence="6 7">
    <name type="scientific">Rhodovastum atsumiense</name>
    <dbReference type="NCBI Taxonomy" id="504468"/>
    <lineage>
        <taxon>Bacteria</taxon>
        <taxon>Pseudomonadati</taxon>
        <taxon>Pseudomonadota</taxon>
        <taxon>Alphaproteobacteria</taxon>
        <taxon>Acetobacterales</taxon>
        <taxon>Acetobacteraceae</taxon>
        <taxon>Rhodovastum</taxon>
    </lineage>
</organism>
<accession>A0A5M6IPJ3</accession>
<dbReference type="OrthoDB" id="9800445at2"/>
<dbReference type="Pfam" id="PF25160">
    <property type="entry name" value="LdpA_Fe-S-bd"/>
    <property type="match status" value="1"/>
</dbReference>
<dbReference type="Gene3D" id="3.30.70.20">
    <property type="match status" value="1"/>
</dbReference>
<sequence>MSQAILPSGRATPATPQQAAGTGCPACDAECANSCYNDAIRYLGASIAIAPDDCGGCGACISACPHGWITLADGIASFRPR</sequence>
<feature type="domain" description="4Fe-4S ferredoxin-type" evidence="5">
    <location>
        <begin position="45"/>
        <end position="74"/>
    </location>
</feature>
<keyword evidence="3" id="KW-0411">Iron-sulfur</keyword>
<evidence type="ECO:0000256" key="2">
    <source>
        <dbReference type="ARBA" id="ARBA00023004"/>
    </source>
</evidence>
<dbReference type="Proteomes" id="UP000325255">
    <property type="component" value="Unassembled WGS sequence"/>
</dbReference>
<comment type="caution">
    <text evidence="6">The sequence shown here is derived from an EMBL/GenBank/DDBJ whole genome shotgun (WGS) entry which is preliminary data.</text>
</comment>
<evidence type="ECO:0000259" key="5">
    <source>
        <dbReference type="PROSITE" id="PS51379"/>
    </source>
</evidence>
<dbReference type="AlphaFoldDB" id="A0A5M6IPJ3"/>
<keyword evidence="2" id="KW-0408">Iron</keyword>
<proteinExistence type="predicted"/>
<dbReference type="SUPFAM" id="SSF54862">
    <property type="entry name" value="4Fe-4S ferredoxins"/>
    <property type="match status" value="1"/>
</dbReference>
<dbReference type="RefSeq" id="WP_150043046.1">
    <property type="nucleotide sequence ID" value="NZ_OW485601.1"/>
</dbReference>
<name>A0A5M6IPJ3_9PROT</name>
<evidence type="ECO:0000256" key="4">
    <source>
        <dbReference type="SAM" id="MobiDB-lite"/>
    </source>
</evidence>
<gene>
    <name evidence="6" type="ORF">F1189_22060</name>
</gene>
<dbReference type="InterPro" id="IPR017896">
    <property type="entry name" value="4Fe4S_Fe-S-bd"/>
</dbReference>
<dbReference type="PROSITE" id="PS00198">
    <property type="entry name" value="4FE4S_FER_1"/>
    <property type="match status" value="1"/>
</dbReference>
<protein>
    <recommendedName>
        <fullName evidence="5">4Fe-4S ferredoxin-type domain-containing protein</fullName>
    </recommendedName>
</protein>
<dbReference type="GO" id="GO:0046872">
    <property type="term" value="F:metal ion binding"/>
    <property type="evidence" value="ECO:0007669"/>
    <property type="project" value="UniProtKB-KW"/>
</dbReference>